<dbReference type="AlphaFoldDB" id="A0A066WZN6"/>
<sequence>MNFTIKSISNCLTVGDFFQTAFYQIQLFFKKGQNKPLALLNKRQQTR</sequence>
<proteinExistence type="predicted"/>
<comment type="caution">
    <text evidence="1">The sequence shown here is derived from an EMBL/GenBank/DDBJ whole genome shotgun (WGS) entry which is preliminary data.</text>
</comment>
<name>A0A066WZN6_9FLAO</name>
<dbReference type="PATRIC" id="fig|1492738.3.peg.547"/>
<evidence type="ECO:0000313" key="1">
    <source>
        <dbReference type="EMBL" id="KDN56354.1"/>
    </source>
</evidence>
<protein>
    <submittedName>
        <fullName evidence="1">Uncharacterized protein</fullName>
    </submittedName>
</protein>
<evidence type="ECO:0000313" key="2">
    <source>
        <dbReference type="Proteomes" id="UP000027064"/>
    </source>
</evidence>
<reference evidence="1 2" key="1">
    <citation type="submission" date="2014-05" db="EMBL/GenBank/DDBJ databases">
        <title>Genome Sequence of Flavobacterium sp. EM1321.</title>
        <authorList>
            <person name="Shin S.-K."/>
            <person name="Yi H."/>
        </authorList>
    </citation>
    <scope>NUCLEOTIDE SEQUENCE [LARGE SCALE GENOMIC DNA]</scope>
    <source>
        <strain evidence="1 2">EM1321</strain>
    </source>
</reference>
<accession>A0A066WZN6</accession>
<gene>
    <name evidence="1" type="ORF">FEM21_05530</name>
</gene>
<dbReference type="STRING" id="1492738.FEM21_05530"/>
<organism evidence="1 2">
    <name type="scientific">Flavobacterium seoulense</name>
    <dbReference type="NCBI Taxonomy" id="1492738"/>
    <lineage>
        <taxon>Bacteria</taxon>
        <taxon>Pseudomonadati</taxon>
        <taxon>Bacteroidota</taxon>
        <taxon>Flavobacteriia</taxon>
        <taxon>Flavobacteriales</taxon>
        <taxon>Flavobacteriaceae</taxon>
        <taxon>Flavobacterium</taxon>
    </lineage>
</organism>
<dbReference type="Proteomes" id="UP000027064">
    <property type="component" value="Unassembled WGS sequence"/>
</dbReference>
<dbReference type="EMBL" id="JNCA01000004">
    <property type="protein sequence ID" value="KDN56354.1"/>
    <property type="molecule type" value="Genomic_DNA"/>
</dbReference>
<keyword evidence="2" id="KW-1185">Reference proteome</keyword>